<gene>
    <name evidence="6" type="ORF">SMN809_LOCUS35499</name>
</gene>
<evidence type="ECO:0000256" key="2">
    <source>
        <dbReference type="ARBA" id="ARBA00022737"/>
    </source>
</evidence>
<dbReference type="Pfam" id="PF16546">
    <property type="entry name" value="SGTA_dimer"/>
    <property type="match status" value="1"/>
</dbReference>
<comment type="caution">
    <text evidence="6">The sequence shown here is derived from an EMBL/GenBank/DDBJ whole genome shotgun (WGS) entry which is preliminary data.</text>
</comment>
<dbReference type="Proteomes" id="UP000676336">
    <property type="component" value="Unassembled WGS sequence"/>
</dbReference>
<dbReference type="Pfam" id="PF13414">
    <property type="entry name" value="TPR_11"/>
    <property type="match status" value="1"/>
</dbReference>
<evidence type="ECO:0000313" key="6">
    <source>
        <dbReference type="EMBL" id="CAF4513946.1"/>
    </source>
</evidence>
<dbReference type="PANTHER" id="PTHR45831">
    <property type="entry name" value="LD24721P"/>
    <property type="match status" value="1"/>
</dbReference>
<dbReference type="EMBL" id="CAJOBI010084800">
    <property type="protein sequence ID" value="CAF4513946.1"/>
    <property type="molecule type" value="Genomic_DNA"/>
</dbReference>
<name>A0A8S2XUY7_9BILA</name>
<evidence type="ECO:0000313" key="7">
    <source>
        <dbReference type="Proteomes" id="UP000676336"/>
    </source>
</evidence>
<reference evidence="6" key="1">
    <citation type="submission" date="2021-02" db="EMBL/GenBank/DDBJ databases">
        <authorList>
            <person name="Nowell W R."/>
        </authorList>
    </citation>
    <scope>NUCLEOTIDE SEQUENCE</scope>
</reference>
<dbReference type="GO" id="GO:0006620">
    <property type="term" value="P:post-translational protein targeting to endoplasmic reticulum membrane"/>
    <property type="evidence" value="ECO:0007669"/>
    <property type="project" value="TreeGrafter"/>
</dbReference>
<comment type="similarity">
    <text evidence="1">Belongs to the SGT family.</text>
</comment>
<dbReference type="GO" id="GO:0060090">
    <property type="term" value="F:molecular adaptor activity"/>
    <property type="evidence" value="ECO:0007669"/>
    <property type="project" value="TreeGrafter"/>
</dbReference>
<dbReference type="GO" id="GO:0072380">
    <property type="term" value="C:TRC complex"/>
    <property type="evidence" value="ECO:0007669"/>
    <property type="project" value="TreeGrafter"/>
</dbReference>
<dbReference type="InterPro" id="IPR032374">
    <property type="entry name" value="SGTA_dimer"/>
</dbReference>
<sequence>MAQEQLIKQRLIYSILKFLDSEIQAESGNVERRESIEVAAQCLETAFNISIANPQNDSIYGPPVDLLSVVSSTAPSDKLVTDDMRQQADRFKNQGNDFIKQEKYKEALEAYNAAVQIDANNAIYYCNRRE</sequence>
<dbReference type="InterPro" id="IPR019734">
    <property type="entry name" value="TPR_rpt"/>
</dbReference>
<proteinExistence type="inferred from homology"/>
<evidence type="ECO:0000256" key="3">
    <source>
        <dbReference type="ARBA" id="ARBA00022803"/>
    </source>
</evidence>
<dbReference type="PROSITE" id="PS50005">
    <property type="entry name" value="TPR"/>
    <property type="match status" value="1"/>
</dbReference>
<protein>
    <recommendedName>
        <fullName evidence="5">SGTA homodimerisation domain-containing protein</fullName>
    </recommendedName>
</protein>
<keyword evidence="3 4" id="KW-0802">TPR repeat</keyword>
<dbReference type="SMART" id="SM00028">
    <property type="entry name" value="TPR"/>
    <property type="match status" value="1"/>
</dbReference>
<dbReference type="AlphaFoldDB" id="A0A8S2XUY7"/>
<dbReference type="InterPro" id="IPR047150">
    <property type="entry name" value="SGT"/>
</dbReference>
<dbReference type="SUPFAM" id="SSF48452">
    <property type="entry name" value="TPR-like"/>
    <property type="match status" value="1"/>
</dbReference>
<evidence type="ECO:0000256" key="1">
    <source>
        <dbReference type="ARBA" id="ARBA00008175"/>
    </source>
</evidence>
<dbReference type="GO" id="GO:0016020">
    <property type="term" value="C:membrane"/>
    <property type="evidence" value="ECO:0007669"/>
    <property type="project" value="TreeGrafter"/>
</dbReference>
<evidence type="ECO:0000256" key="4">
    <source>
        <dbReference type="PROSITE-ProRule" id="PRU00339"/>
    </source>
</evidence>
<dbReference type="Gene3D" id="1.20.5.420">
    <property type="entry name" value="Immunoglobulin FC, subunit C"/>
    <property type="match status" value="1"/>
</dbReference>
<evidence type="ECO:0000259" key="5">
    <source>
        <dbReference type="Pfam" id="PF16546"/>
    </source>
</evidence>
<feature type="repeat" description="TPR" evidence="4">
    <location>
        <begin position="88"/>
        <end position="121"/>
    </location>
</feature>
<dbReference type="Gene3D" id="1.25.40.10">
    <property type="entry name" value="Tetratricopeptide repeat domain"/>
    <property type="match status" value="1"/>
</dbReference>
<feature type="domain" description="SGTA homodimerisation" evidence="5">
    <location>
        <begin position="8"/>
        <end position="58"/>
    </location>
</feature>
<dbReference type="PANTHER" id="PTHR45831:SF2">
    <property type="entry name" value="LD24721P"/>
    <property type="match status" value="1"/>
</dbReference>
<organism evidence="6 7">
    <name type="scientific">Rotaria magnacalcarata</name>
    <dbReference type="NCBI Taxonomy" id="392030"/>
    <lineage>
        <taxon>Eukaryota</taxon>
        <taxon>Metazoa</taxon>
        <taxon>Spiralia</taxon>
        <taxon>Gnathifera</taxon>
        <taxon>Rotifera</taxon>
        <taxon>Eurotatoria</taxon>
        <taxon>Bdelloidea</taxon>
        <taxon>Philodinida</taxon>
        <taxon>Philodinidae</taxon>
        <taxon>Rotaria</taxon>
    </lineage>
</organism>
<accession>A0A8S2XUY7</accession>
<dbReference type="InterPro" id="IPR011990">
    <property type="entry name" value="TPR-like_helical_dom_sf"/>
</dbReference>
<keyword evidence="2" id="KW-0677">Repeat</keyword>